<feature type="transmembrane region" description="Helical" evidence="2">
    <location>
        <begin position="244"/>
        <end position="269"/>
    </location>
</feature>
<proteinExistence type="predicted"/>
<organism evidence="3 4">
    <name type="scientific">Forsythia ovata</name>
    <dbReference type="NCBI Taxonomy" id="205694"/>
    <lineage>
        <taxon>Eukaryota</taxon>
        <taxon>Viridiplantae</taxon>
        <taxon>Streptophyta</taxon>
        <taxon>Embryophyta</taxon>
        <taxon>Tracheophyta</taxon>
        <taxon>Spermatophyta</taxon>
        <taxon>Magnoliopsida</taxon>
        <taxon>eudicotyledons</taxon>
        <taxon>Gunneridae</taxon>
        <taxon>Pentapetalae</taxon>
        <taxon>asterids</taxon>
        <taxon>lamiids</taxon>
        <taxon>Lamiales</taxon>
        <taxon>Oleaceae</taxon>
        <taxon>Forsythieae</taxon>
        <taxon>Forsythia</taxon>
    </lineage>
</organism>
<keyword evidence="2" id="KW-0472">Membrane</keyword>
<dbReference type="EMBL" id="JBFOLJ010000015">
    <property type="protein sequence ID" value="KAL2473162.1"/>
    <property type="molecule type" value="Genomic_DNA"/>
</dbReference>
<accession>A0ABD1QAC6</accession>
<keyword evidence="2" id="KW-0812">Transmembrane</keyword>
<feature type="transmembrane region" description="Helical" evidence="2">
    <location>
        <begin position="83"/>
        <end position="107"/>
    </location>
</feature>
<protein>
    <submittedName>
        <fullName evidence="3">Inactive leucine-rich repeat receptor-like protein kinase</fullName>
    </submittedName>
</protein>
<comment type="caution">
    <text evidence="3">The sequence shown here is derived from an EMBL/GenBank/DDBJ whole genome shotgun (WGS) entry which is preliminary data.</text>
</comment>
<keyword evidence="4" id="KW-1185">Reference proteome</keyword>
<feature type="region of interest" description="Disordered" evidence="1">
    <location>
        <begin position="141"/>
        <end position="162"/>
    </location>
</feature>
<sequence>MGVLFENLPCNPSLDFVNLTSNLFTGKLPSCLLRGSKHRVVLYDGNCLATGDKNQHPFLFCKNEALAVGNLPQHEKHKRVSKIALALSLTGGIIGAIILVGLALLVARRAVQTPPTRFVEENASSSYASKFLRDASKEASDEELGLPQSTSSPAGALSEGKAELGRVDSDSPNGLDFVNLTSNLFTGKLPSCLLRGSKHRVVLYAGNCLATGDKNQHPFLFSKNEALAVGNLPQHEKHKRVSTIALALSLTRGIIGAIILVGIALLVAWRAVQTPPTRFVEENASSSYASKFLRDARYLREASDEELGLSQSASSPAGALNEWKVELGQVDFDSSELGGELWGVFKLWLV</sequence>
<evidence type="ECO:0000313" key="3">
    <source>
        <dbReference type="EMBL" id="KAL2473162.1"/>
    </source>
</evidence>
<reference evidence="4" key="1">
    <citation type="submission" date="2024-07" db="EMBL/GenBank/DDBJ databases">
        <title>Two chromosome-level genome assemblies of Korean endemic species Abeliophyllum distichum and Forsythia ovata (Oleaceae).</title>
        <authorList>
            <person name="Jang H."/>
        </authorList>
    </citation>
    <scope>NUCLEOTIDE SEQUENCE [LARGE SCALE GENOMIC DNA]</scope>
</reference>
<evidence type="ECO:0000256" key="2">
    <source>
        <dbReference type="SAM" id="Phobius"/>
    </source>
</evidence>
<keyword evidence="2" id="KW-1133">Transmembrane helix</keyword>
<evidence type="ECO:0000313" key="4">
    <source>
        <dbReference type="Proteomes" id="UP001604277"/>
    </source>
</evidence>
<dbReference type="AlphaFoldDB" id="A0ABD1QAC6"/>
<gene>
    <name evidence="3" type="ORF">Fot_48898</name>
</gene>
<evidence type="ECO:0000256" key="1">
    <source>
        <dbReference type="SAM" id="MobiDB-lite"/>
    </source>
</evidence>
<dbReference type="Proteomes" id="UP001604277">
    <property type="component" value="Unassembled WGS sequence"/>
</dbReference>
<name>A0ABD1QAC6_9LAMI</name>